<dbReference type="PANTHER" id="PTHR10039">
    <property type="entry name" value="AMELOGENIN"/>
    <property type="match status" value="1"/>
</dbReference>
<organism evidence="3 4">
    <name type="scientific">Cucurbitaria berberidis CBS 394.84</name>
    <dbReference type="NCBI Taxonomy" id="1168544"/>
    <lineage>
        <taxon>Eukaryota</taxon>
        <taxon>Fungi</taxon>
        <taxon>Dikarya</taxon>
        <taxon>Ascomycota</taxon>
        <taxon>Pezizomycotina</taxon>
        <taxon>Dothideomycetes</taxon>
        <taxon>Pleosporomycetidae</taxon>
        <taxon>Pleosporales</taxon>
        <taxon>Pleosporineae</taxon>
        <taxon>Cucurbitariaceae</taxon>
        <taxon>Cucurbitaria</taxon>
    </lineage>
</organism>
<dbReference type="Gene3D" id="3.40.50.300">
    <property type="entry name" value="P-loop containing nucleotide triphosphate hydrolases"/>
    <property type="match status" value="1"/>
</dbReference>
<dbReference type="GeneID" id="63844503"/>
<dbReference type="AlphaFoldDB" id="A0A9P4G7H3"/>
<dbReference type="PANTHER" id="PTHR10039:SF14">
    <property type="entry name" value="NACHT DOMAIN-CONTAINING PROTEIN"/>
    <property type="match status" value="1"/>
</dbReference>
<evidence type="ECO:0000256" key="1">
    <source>
        <dbReference type="ARBA" id="ARBA00022737"/>
    </source>
</evidence>
<dbReference type="InterPro" id="IPR056884">
    <property type="entry name" value="NPHP3-like_N"/>
</dbReference>
<dbReference type="Proteomes" id="UP000800039">
    <property type="component" value="Unassembled WGS sequence"/>
</dbReference>
<dbReference type="EMBL" id="ML976620">
    <property type="protein sequence ID" value="KAF1840463.1"/>
    <property type="molecule type" value="Genomic_DNA"/>
</dbReference>
<comment type="caution">
    <text evidence="3">The sequence shown here is derived from an EMBL/GenBank/DDBJ whole genome shotgun (WGS) entry which is preliminary data.</text>
</comment>
<dbReference type="OrthoDB" id="3885310at2759"/>
<proteinExistence type="predicted"/>
<keyword evidence="4" id="KW-1185">Reference proteome</keyword>
<gene>
    <name evidence="3" type="ORF">K460DRAFT_208877</name>
</gene>
<feature type="domain" description="Nephrocystin 3-like N-terminal" evidence="2">
    <location>
        <begin position="20"/>
        <end position="196"/>
    </location>
</feature>
<keyword evidence="1" id="KW-0677">Repeat</keyword>
<dbReference type="SUPFAM" id="SSF52540">
    <property type="entry name" value="P-loop containing nucleoside triphosphate hydrolases"/>
    <property type="match status" value="1"/>
</dbReference>
<dbReference type="RefSeq" id="XP_040783026.1">
    <property type="nucleotide sequence ID" value="XM_040927251.1"/>
</dbReference>
<evidence type="ECO:0000313" key="3">
    <source>
        <dbReference type="EMBL" id="KAF1840463.1"/>
    </source>
</evidence>
<evidence type="ECO:0000313" key="4">
    <source>
        <dbReference type="Proteomes" id="UP000800039"/>
    </source>
</evidence>
<accession>A0A9P4G7H3</accession>
<dbReference type="InterPro" id="IPR027417">
    <property type="entry name" value="P-loop_NTPase"/>
</dbReference>
<reference evidence="3" key="1">
    <citation type="submission" date="2020-01" db="EMBL/GenBank/DDBJ databases">
        <authorList>
            <consortium name="DOE Joint Genome Institute"/>
            <person name="Haridas S."/>
            <person name="Albert R."/>
            <person name="Binder M."/>
            <person name="Bloem J."/>
            <person name="Labutti K."/>
            <person name="Salamov A."/>
            <person name="Andreopoulos B."/>
            <person name="Baker S.E."/>
            <person name="Barry K."/>
            <person name="Bills G."/>
            <person name="Bluhm B.H."/>
            <person name="Cannon C."/>
            <person name="Castanera R."/>
            <person name="Culley D.E."/>
            <person name="Daum C."/>
            <person name="Ezra D."/>
            <person name="Gonzalez J.B."/>
            <person name="Henrissat B."/>
            <person name="Kuo A."/>
            <person name="Liang C."/>
            <person name="Lipzen A."/>
            <person name="Lutzoni F."/>
            <person name="Magnuson J."/>
            <person name="Mondo S."/>
            <person name="Nolan M."/>
            <person name="Ohm R."/>
            <person name="Pangilinan J."/>
            <person name="Park H.-J."/>
            <person name="Ramirez L."/>
            <person name="Alfaro M."/>
            <person name="Sun H."/>
            <person name="Tritt A."/>
            <person name="Yoshinaga Y."/>
            <person name="Zwiers L.-H."/>
            <person name="Turgeon B.G."/>
            <person name="Goodwin S.B."/>
            <person name="Spatafora J.W."/>
            <person name="Crous P.W."/>
            <person name="Grigoriev I.V."/>
        </authorList>
    </citation>
    <scope>NUCLEOTIDE SEQUENCE</scope>
    <source>
        <strain evidence="3">CBS 394.84</strain>
    </source>
</reference>
<sequence>MPHPALQSSKGISSDVFPGAFDWFFTYGVFRRWFEARRTWQLHCIGGPGAGKSILSSLVYRHLKAHPETQHYPIVSIYVDQDVPDHENYFVEDFLELLYIKLAETTAPRNDVSYGIYQDYSQKRRSSPSAPEGSRIRERLRLLREALYSRLGALQKARAFLLLDGIDRCSQTLRLMLEEELAKLSDVGLSILLTSRLAVFEQGEVRCDHRNHGNQPDDDPLPLASREALDMFLECSHCGADLCLTCRDANRICPKG</sequence>
<protein>
    <recommendedName>
        <fullName evidence="2">Nephrocystin 3-like N-terminal domain-containing protein</fullName>
    </recommendedName>
</protein>
<dbReference type="Pfam" id="PF24883">
    <property type="entry name" value="NPHP3_N"/>
    <property type="match status" value="1"/>
</dbReference>
<name>A0A9P4G7H3_9PLEO</name>
<evidence type="ECO:0000259" key="2">
    <source>
        <dbReference type="Pfam" id="PF24883"/>
    </source>
</evidence>